<keyword evidence="6" id="KW-0406">Ion transport</keyword>
<gene>
    <name evidence="9" type="ORF">Fot_37135</name>
</gene>
<feature type="transmembrane region" description="Helical" evidence="8">
    <location>
        <begin position="9"/>
        <end position="31"/>
    </location>
</feature>
<accession>A0ABD1SUF3</accession>
<dbReference type="EMBL" id="JBFOLJ010000010">
    <property type="protein sequence ID" value="KAL2503287.1"/>
    <property type="molecule type" value="Genomic_DNA"/>
</dbReference>
<protein>
    <submittedName>
        <fullName evidence="9">Sodium transporter HKT1</fullName>
    </submittedName>
</protein>
<dbReference type="GO" id="GO:0016020">
    <property type="term" value="C:membrane"/>
    <property type="evidence" value="ECO:0007669"/>
    <property type="project" value="UniProtKB-SubCell"/>
</dbReference>
<evidence type="ECO:0000256" key="1">
    <source>
        <dbReference type="ARBA" id="ARBA00004141"/>
    </source>
</evidence>
<feature type="transmembrane region" description="Helical" evidence="8">
    <location>
        <begin position="141"/>
        <end position="163"/>
    </location>
</feature>
<organism evidence="9 10">
    <name type="scientific">Forsythia ovata</name>
    <dbReference type="NCBI Taxonomy" id="205694"/>
    <lineage>
        <taxon>Eukaryota</taxon>
        <taxon>Viridiplantae</taxon>
        <taxon>Streptophyta</taxon>
        <taxon>Embryophyta</taxon>
        <taxon>Tracheophyta</taxon>
        <taxon>Spermatophyta</taxon>
        <taxon>Magnoliopsida</taxon>
        <taxon>eudicotyledons</taxon>
        <taxon>Gunneridae</taxon>
        <taxon>Pentapetalae</taxon>
        <taxon>asterids</taxon>
        <taxon>lamiids</taxon>
        <taxon>Lamiales</taxon>
        <taxon>Oleaceae</taxon>
        <taxon>Forsythieae</taxon>
        <taxon>Forsythia</taxon>
    </lineage>
</organism>
<dbReference type="PANTHER" id="PTHR31064">
    <property type="entry name" value="POTASSIUM TRANSPORT PROTEIN DDB_G0292412-RELATED"/>
    <property type="match status" value="1"/>
</dbReference>
<feature type="transmembrane region" description="Helical" evidence="8">
    <location>
        <begin position="102"/>
        <end position="129"/>
    </location>
</feature>
<keyword evidence="3" id="KW-0813">Transport</keyword>
<reference evidence="10" key="1">
    <citation type="submission" date="2024-07" db="EMBL/GenBank/DDBJ databases">
        <title>Two chromosome-level genome assemblies of Korean endemic species Abeliophyllum distichum and Forsythia ovata (Oleaceae).</title>
        <authorList>
            <person name="Jang H."/>
        </authorList>
    </citation>
    <scope>NUCLEOTIDE SEQUENCE [LARGE SCALE GENOMIC DNA]</scope>
</reference>
<evidence type="ECO:0000256" key="2">
    <source>
        <dbReference type="ARBA" id="ARBA00010864"/>
    </source>
</evidence>
<feature type="transmembrane region" description="Helical" evidence="8">
    <location>
        <begin position="335"/>
        <end position="354"/>
    </location>
</feature>
<evidence type="ECO:0000256" key="3">
    <source>
        <dbReference type="ARBA" id="ARBA00022448"/>
    </source>
</evidence>
<comment type="caution">
    <text evidence="9">The sequence shown here is derived from an EMBL/GenBank/DDBJ whole genome shotgun (WGS) entry which is preliminary data.</text>
</comment>
<feature type="transmembrane region" description="Helical" evidence="8">
    <location>
        <begin position="175"/>
        <end position="202"/>
    </location>
</feature>
<comment type="similarity">
    <text evidence="2">Belongs to the TrkH potassium transport family. HKT (TC 2.A.38.3) subfamily.</text>
</comment>
<evidence type="ECO:0000256" key="5">
    <source>
        <dbReference type="ARBA" id="ARBA00022989"/>
    </source>
</evidence>
<keyword evidence="10" id="KW-1185">Reference proteome</keyword>
<evidence type="ECO:0000256" key="8">
    <source>
        <dbReference type="SAM" id="Phobius"/>
    </source>
</evidence>
<evidence type="ECO:0000256" key="6">
    <source>
        <dbReference type="ARBA" id="ARBA00023065"/>
    </source>
</evidence>
<keyword evidence="5 8" id="KW-1133">Transmembrane helix</keyword>
<proteinExistence type="inferred from homology"/>
<evidence type="ECO:0000256" key="4">
    <source>
        <dbReference type="ARBA" id="ARBA00022692"/>
    </source>
</evidence>
<feature type="transmembrane region" description="Helical" evidence="8">
    <location>
        <begin position="292"/>
        <end position="315"/>
    </location>
</feature>
<evidence type="ECO:0000256" key="7">
    <source>
        <dbReference type="ARBA" id="ARBA00023136"/>
    </source>
</evidence>
<dbReference type="GO" id="GO:0030001">
    <property type="term" value="P:metal ion transport"/>
    <property type="evidence" value="ECO:0007669"/>
    <property type="project" value="UniProtKB-ARBA"/>
</dbReference>
<keyword evidence="4 8" id="KW-0812">Transmembrane</keyword>
<comment type="subcellular location">
    <subcellularLocation>
        <location evidence="1">Membrane</location>
        <topology evidence="1">Multi-pass membrane protein</topology>
    </subcellularLocation>
</comment>
<evidence type="ECO:0000313" key="9">
    <source>
        <dbReference type="EMBL" id="KAL2503287.1"/>
    </source>
</evidence>
<dbReference type="Proteomes" id="UP001604277">
    <property type="component" value="Unassembled WGS sequence"/>
</dbReference>
<dbReference type="InterPro" id="IPR051143">
    <property type="entry name" value="TrkH_K-transport"/>
</dbReference>
<dbReference type="PANTHER" id="PTHR31064:SF38">
    <property type="entry name" value="CATION TRANSPORTER HKT1_4-RELATED"/>
    <property type="match status" value="1"/>
</dbReference>
<sequence length="468" mass="52523">MEVFSNAQLIIMTFLMFIGGEIFTSMVGLHFKRSKIITTWKTEGKVTSVETEPKSLPPTDSVDHIRLTMVTVSDHGSPRFESQNDVLSPYHNEIVNYNSIKFLGFVVLSYLLVIQILGVASVLVYISLFSSAKDVLRNKGIKALTFAVFTIVSSFASCGFVPTNENMMVFSKNSGLLWILIPQILLGNTLFPSCLRFSIWVLGKKIKKAEAKYLLKNATEIGYIHLLPSLHSSLLVATVLGFILTGFILFCSLEWNSTGLGGLNTYQKLVGILFQTINARHTGETIIDLSTIAPAILVFFVVMMYLPPYTAFLPVKRDEQSPLECEGKKRRRKRIAENLVFSQLSYLVIFIILICITERKGIKEDSINFSVLNIVIEVISAYGNVGFTTGYSCERQLRPEANCKNKWYGFSGKWSDEGKIDGFVGQPSSWRARATSQTETHFWQRAKPDWAHRPKGSVDHIEPKPSQS</sequence>
<keyword evidence="7 8" id="KW-0472">Membrane</keyword>
<feature type="transmembrane region" description="Helical" evidence="8">
    <location>
        <begin position="223"/>
        <end position="250"/>
    </location>
</feature>
<dbReference type="AlphaFoldDB" id="A0ABD1SUF3"/>
<dbReference type="Pfam" id="PF02386">
    <property type="entry name" value="TrkH"/>
    <property type="match status" value="1"/>
</dbReference>
<evidence type="ECO:0000313" key="10">
    <source>
        <dbReference type="Proteomes" id="UP001604277"/>
    </source>
</evidence>
<dbReference type="InterPro" id="IPR003445">
    <property type="entry name" value="Cat_transpt"/>
</dbReference>
<name>A0ABD1SUF3_9LAMI</name>